<protein>
    <recommendedName>
        <fullName evidence="2">Anti-sigma factor antagonist</fullName>
    </recommendedName>
</protein>
<keyword evidence="5" id="KW-1185">Reference proteome</keyword>
<dbReference type="PANTHER" id="PTHR33495:SF2">
    <property type="entry name" value="ANTI-SIGMA FACTOR ANTAGONIST TM_1081-RELATED"/>
    <property type="match status" value="1"/>
</dbReference>
<dbReference type="NCBIfam" id="TIGR00377">
    <property type="entry name" value="ant_ant_sig"/>
    <property type="match status" value="1"/>
</dbReference>
<evidence type="ECO:0000313" key="4">
    <source>
        <dbReference type="EMBL" id="UVF17954.1"/>
    </source>
</evidence>
<reference evidence="4" key="1">
    <citation type="submission" date="2022-08" db="EMBL/GenBank/DDBJ databases">
        <title>Microvirga terrae sp. nov., isolated from soil.</title>
        <authorList>
            <person name="Kim K.H."/>
            <person name="Seo Y.L."/>
            <person name="Kim J.M."/>
            <person name="Lee J.K."/>
            <person name="Han D.M."/>
            <person name="Jeon C.O."/>
        </authorList>
    </citation>
    <scope>NUCLEOTIDE SEQUENCE</scope>
    <source>
        <strain evidence="4">R24</strain>
    </source>
</reference>
<dbReference type="SUPFAM" id="SSF52091">
    <property type="entry name" value="SpoIIaa-like"/>
    <property type="match status" value="1"/>
</dbReference>
<evidence type="ECO:0000256" key="1">
    <source>
        <dbReference type="ARBA" id="ARBA00009013"/>
    </source>
</evidence>
<dbReference type="PANTHER" id="PTHR33495">
    <property type="entry name" value="ANTI-SIGMA FACTOR ANTAGONIST TM_1081-RELATED-RELATED"/>
    <property type="match status" value="1"/>
</dbReference>
<evidence type="ECO:0000256" key="2">
    <source>
        <dbReference type="RuleBase" id="RU003749"/>
    </source>
</evidence>
<dbReference type="InterPro" id="IPR036513">
    <property type="entry name" value="STAS_dom_sf"/>
</dbReference>
<dbReference type="Gene3D" id="3.30.750.24">
    <property type="entry name" value="STAS domain"/>
    <property type="match status" value="1"/>
</dbReference>
<proteinExistence type="inferred from homology"/>
<dbReference type="InterPro" id="IPR002645">
    <property type="entry name" value="STAS_dom"/>
</dbReference>
<evidence type="ECO:0000259" key="3">
    <source>
        <dbReference type="PROSITE" id="PS50801"/>
    </source>
</evidence>
<feature type="domain" description="STAS" evidence="3">
    <location>
        <begin position="2"/>
        <end position="111"/>
    </location>
</feature>
<gene>
    <name evidence="4" type="ORF">HPT29_015670</name>
</gene>
<dbReference type="EMBL" id="CP102845">
    <property type="protein sequence ID" value="UVF17954.1"/>
    <property type="molecule type" value="Genomic_DNA"/>
</dbReference>
<dbReference type="CDD" id="cd07043">
    <property type="entry name" value="STAS_anti-anti-sigma_factors"/>
    <property type="match status" value="1"/>
</dbReference>
<dbReference type="PROSITE" id="PS50801">
    <property type="entry name" value="STAS"/>
    <property type="match status" value="1"/>
</dbReference>
<dbReference type="RefSeq" id="WP_173949166.1">
    <property type="nucleotide sequence ID" value="NZ_CP102845.1"/>
</dbReference>
<dbReference type="InterPro" id="IPR003658">
    <property type="entry name" value="Anti-sigma_ant"/>
</dbReference>
<dbReference type="Pfam" id="PF01740">
    <property type="entry name" value="STAS"/>
    <property type="match status" value="1"/>
</dbReference>
<sequence>MNIELAAQDSGTALVNIEGRLDAAAAPNFKQQISSAIAGGNVRLALHLAHVSFMDSTGLGALVAALKAARKADGDIGIVAPSSQVQKLFRLTAMDRVFRIFDTHDEALRQLRPDSR</sequence>
<name>A0ABY5RM39_9HYPH</name>
<comment type="similarity">
    <text evidence="1 2">Belongs to the anti-sigma-factor antagonist family.</text>
</comment>
<evidence type="ECO:0000313" key="5">
    <source>
        <dbReference type="Proteomes" id="UP001017257"/>
    </source>
</evidence>
<dbReference type="Proteomes" id="UP001017257">
    <property type="component" value="Chromosome"/>
</dbReference>
<accession>A0ABY5RM39</accession>
<organism evidence="4 5">
    <name type="scientific">Microvirga terrae</name>
    <dbReference type="NCBI Taxonomy" id="2740529"/>
    <lineage>
        <taxon>Bacteria</taxon>
        <taxon>Pseudomonadati</taxon>
        <taxon>Pseudomonadota</taxon>
        <taxon>Alphaproteobacteria</taxon>
        <taxon>Hyphomicrobiales</taxon>
        <taxon>Methylobacteriaceae</taxon>
        <taxon>Microvirga</taxon>
    </lineage>
</organism>